<comment type="caution">
    <text evidence="1">The sequence shown here is derived from an EMBL/GenBank/DDBJ whole genome shotgun (WGS) entry which is preliminary data.</text>
</comment>
<sequence>MSTPLWAADTMRQVITPSDDSIVLESLPSGPRISAPTTTTNTSSLASQLERVQSLLTIARQQGDPRYLGYADAQLRVLLAKHPADLGTQLLQARLLQANHHFDAAERVLNTLLASPSAVHSEAALMSASIALVQGRYAHATKRCHQLTGLAMLPFSLICQAQVQGATGQASEALARLNALPAKQLGLTSDQRTWWRLSQADMADRLGSDNSAEDDYREAAAAGSAEAVAAYADWLFWQGHARDSLSLLAPWTAHDGLLSLLTRAEQQLGLSKSATAHKQQALGRWQAFLARGEPGHERELATFYLDVMQQPATALRLAQRNWTVQRETADYRIYIRAALAQSAKKDLAILAKWQASTKFEDVRVQRWLSAGNAALPSSNK</sequence>
<protein>
    <recommendedName>
        <fullName evidence="3">Tetratricopeptide repeat protein</fullName>
    </recommendedName>
</protein>
<dbReference type="RefSeq" id="WP_379071115.1">
    <property type="nucleotide sequence ID" value="NZ_JBHTIT010000001.1"/>
</dbReference>
<gene>
    <name evidence="1" type="ORF">ACFQ0F_08435</name>
</gene>
<dbReference type="Proteomes" id="UP001597044">
    <property type="component" value="Unassembled WGS sequence"/>
</dbReference>
<evidence type="ECO:0000313" key="2">
    <source>
        <dbReference type="Proteomes" id="UP001597044"/>
    </source>
</evidence>
<proteinExistence type="predicted"/>
<evidence type="ECO:0000313" key="1">
    <source>
        <dbReference type="EMBL" id="MFD0950411.1"/>
    </source>
</evidence>
<name>A0ABW3HG22_9GAMM</name>
<dbReference type="EMBL" id="JBHTIT010000001">
    <property type="protein sequence ID" value="MFD0950411.1"/>
    <property type="molecule type" value="Genomic_DNA"/>
</dbReference>
<organism evidence="1 2">
    <name type="scientific">Paraperlucidibaca wandonensis</name>
    <dbReference type="NCBI Taxonomy" id="1268273"/>
    <lineage>
        <taxon>Bacteria</taxon>
        <taxon>Pseudomonadati</taxon>
        <taxon>Pseudomonadota</taxon>
        <taxon>Gammaproteobacteria</taxon>
        <taxon>Moraxellales</taxon>
        <taxon>Moraxellaceae</taxon>
        <taxon>Paraperlucidibaca</taxon>
    </lineage>
</organism>
<keyword evidence="2" id="KW-1185">Reference proteome</keyword>
<reference evidence="2" key="1">
    <citation type="journal article" date="2019" name="Int. J. Syst. Evol. Microbiol.">
        <title>The Global Catalogue of Microorganisms (GCM) 10K type strain sequencing project: providing services to taxonomists for standard genome sequencing and annotation.</title>
        <authorList>
            <consortium name="The Broad Institute Genomics Platform"/>
            <consortium name="The Broad Institute Genome Sequencing Center for Infectious Disease"/>
            <person name="Wu L."/>
            <person name="Ma J."/>
        </authorList>
    </citation>
    <scope>NUCLEOTIDE SEQUENCE [LARGE SCALE GENOMIC DNA]</scope>
    <source>
        <strain evidence="2">CCUG 63419</strain>
    </source>
</reference>
<evidence type="ECO:0008006" key="3">
    <source>
        <dbReference type="Google" id="ProtNLM"/>
    </source>
</evidence>
<accession>A0ABW3HG22</accession>